<sequence length="100" mass="10969">MKHVSEQYYGIIGTELALFESYLTGREQRVSVGGSLSTSRCVEYGVPQGSVLGPLLFLVVMNDLPHNVQANVIMFADDTTFFSSNSNINSLATFMDENVV</sequence>
<dbReference type="PROSITE" id="PS50878">
    <property type="entry name" value="RT_POL"/>
    <property type="match status" value="1"/>
</dbReference>
<dbReference type="PANTHER" id="PTHR33332">
    <property type="entry name" value="REVERSE TRANSCRIPTASE DOMAIN-CONTAINING PROTEIN"/>
    <property type="match status" value="1"/>
</dbReference>
<organism evidence="2">
    <name type="scientific">Homalodisca liturata</name>
    <dbReference type="NCBI Taxonomy" id="320908"/>
    <lineage>
        <taxon>Eukaryota</taxon>
        <taxon>Metazoa</taxon>
        <taxon>Ecdysozoa</taxon>
        <taxon>Arthropoda</taxon>
        <taxon>Hexapoda</taxon>
        <taxon>Insecta</taxon>
        <taxon>Pterygota</taxon>
        <taxon>Neoptera</taxon>
        <taxon>Paraneoptera</taxon>
        <taxon>Hemiptera</taxon>
        <taxon>Auchenorrhyncha</taxon>
        <taxon>Membracoidea</taxon>
        <taxon>Cicadellidae</taxon>
        <taxon>Cicadellinae</taxon>
        <taxon>Proconiini</taxon>
        <taxon>Homalodisca</taxon>
    </lineage>
</organism>
<dbReference type="AlphaFoldDB" id="A0A1B6JYS7"/>
<gene>
    <name evidence="2" type="ORF">g.1766</name>
</gene>
<dbReference type="EMBL" id="GECU01003358">
    <property type="protein sequence ID" value="JAT04349.1"/>
    <property type="molecule type" value="Transcribed_RNA"/>
</dbReference>
<dbReference type="InterPro" id="IPR000477">
    <property type="entry name" value="RT_dom"/>
</dbReference>
<accession>A0A1B6JYS7</accession>
<evidence type="ECO:0000313" key="2">
    <source>
        <dbReference type="EMBL" id="JAT04349.1"/>
    </source>
</evidence>
<feature type="domain" description="Reverse transcriptase" evidence="1">
    <location>
        <begin position="1"/>
        <end position="100"/>
    </location>
</feature>
<reference evidence="2" key="1">
    <citation type="submission" date="2015-11" db="EMBL/GenBank/DDBJ databases">
        <title>De novo transcriptome assembly of four potential Pierce s Disease insect vectors from Arizona vineyards.</title>
        <authorList>
            <person name="Tassone E.E."/>
        </authorList>
    </citation>
    <scope>NUCLEOTIDE SEQUENCE</scope>
</reference>
<evidence type="ECO:0000259" key="1">
    <source>
        <dbReference type="PROSITE" id="PS50878"/>
    </source>
</evidence>
<feature type="non-terminal residue" evidence="2">
    <location>
        <position position="100"/>
    </location>
</feature>
<proteinExistence type="predicted"/>
<protein>
    <recommendedName>
        <fullName evidence="1">Reverse transcriptase domain-containing protein</fullName>
    </recommendedName>
</protein>
<name>A0A1B6JYS7_9HEMI</name>
<dbReference type="Pfam" id="PF00078">
    <property type="entry name" value="RVT_1"/>
    <property type="match status" value="1"/>
</dbReference>